<organism evidence="4 5">
    <name type="scientific">Paenibacillus cookii</name>
    <dbReference type="NCBI Taxonomy" id="157839"/>
    <lineage>
        <taxon>Bacteria</taxon>
        <taxon>Bacillati</taxon>
        <taxon>Bacillota</taxon>
        <taxon>Bacilli</taxon>
        <taxon>Bacillales</taxon>
        <taxon>Paenibacillaceae</taxon>
        <taxon>Paenibacillus</taxon>
    </lineage>
</organism>
<protein>
    <submittedName>
        <fullName evidence="4">Lipase</fullName>
    </submittedName>
</protein>
<evidence type="ECO:0000256" key="2">
    <source>
        <dbReference type="ARBA" id="ARBA00022801"/>
    </source>
</evidence>
<dbReference type="PANTHER" id="PTHR48081">
    <property type="entry name" value="AB HYDROLASE SUPERFAMILY PROTEIN C4A8.06C"/>
    <property type="match status" value="1"/>
</dbReference>
<gene>
    <name evidence="4" type="ORF">J21TS3_35230</name>
</gene>
<dbReference type="InterPro" id="IPR049492">
    <property type="entry name" value="BD-FAE-like_dom"/>
</dbReference>
<dbReference type="Proteomes" id="UP000680638">
    <property type="component" value="Unassembled WGS sequence"/>
</dbReference>
<dbReference type="PROSITE" id="PS01173">
    <property type="entry name" value="LIPASE_GDXG_HIS"/>
    <property type="match status" value="1"/>
</dbReference>
<dbReference type="InterPro" id="IPR050300">
    <property type="entry name" value="GDXG_lipolytic_enzyme"/>
</dbReference>
<proteinExistence type="inferred from homology"/>
<keyword evidence="2" id="KW-0378">Hydrolase</keyword>
<evidence type="ECO:0000256" key="1">
    <source>
        <dbReference type="ARBA" id="ARBA00010515"/>
    </source>
</evidence>
<dbReference type="PANTHER" id="PTHR48081:SF6">
    <property type="entry name" value="PEPTIDASE S9 PROLYL OLIGOPEPTIDASE CATALYTIC DOMAIN-CONTAINING PROTEIN"/>
    <property type="match status" value="1"/>
</dbReference>
<feature type="domain" description="BD-FAE-like" evidence="3">
    <location>
        <begin position="71"/>
        <end position="266"/>
    </location>
</feature>
<accession>A0ABQ4LZL3</accession>
<evidence type="ECO:0000313" key="5">
    <source>
        <dbReference type="Proteomes" id="UP000680638"/>
    </source>
</evidence>
<sequence length="329" mass="36213">MKILIWIVSIIVFVVAGGLLAINLSPVPFVLWLRHQPDPGPSAPAGWADYEKLAEVHKDLVYPSAFKSNTLDIYLPKNTREKLPTILWVHGGAFVAGDKSGTSYWCTMMAGKGYAVVSMNYELAPEAKYPAPILQMGEAYEYLKSISPQFPSLDLNRLIIGGDSAGAQIASQFAAIQTNPGLAGRVGIDPTVPAGTLKAALLYCGPYNVKHLANVTGNMERFFLQRLGWAYIGKRNWQERSEAEDASTANHVTRDFPPTFITDGNSGSFEKHGKELEAKLRAANVPVTALFYPPARGVVPHEYQFQLHTPEAMECFEMTLSFLSEYVQD</sequence>
<comment type="caution">
    <text evidence="4">The sequence shown here is derived from an EMBL/GenBank/DDBJ whole genome shotgun (WGS) entry which is preliminary data.</text>
</comment>
<evidence type="ECO:0000259" key="3">
    <source>
        <dbReference type="Pfam" id="PF20434"/>
    </source>
</evidence>
<dbReference type="SUPFAM" id="SSF53474">
    <property type="entry name" value="alpha/beta-Hydrolases"/>
    <property type="match status" value="1"/>
</dbReference>
<evidence type="ECO:0000313" key="4">
    <source>
        <dbReference type="EMBL" id="GIO68702.1"/>
    </source>
</evidence>
<reference evidence="4 5" key="1">
    <citation type="submission" date="2021-03" db="EMBL/GenBank/DDBJ databases">
        <title>Antimicrobial resistance genes in bacteria isolated from Japanese honey, and their potential for conferring macrolide and lincosamide resistance in the American foulbrood pathogen Paenibacillus larvae.</title>
        <authorList>
            <person name="Okamoto M."/>
            <person name="Kumagai M."/>
            <person name="Kanamori H."/>
            <person name="Takamatsu D."/>
        </authorList>
    </citation>
    <scope>NUCLEOTIDE SEQUENCE [LARGE SCALE GENOMIC DNA]</scope>
    <source>
        <strain evidence="4 5">J21TS3</strain>
    </source>
</reference>
<keyword evidence="5" id="KW-1185">Reference proteome</keyword>
<dbReference type="RefSeq" id="WP_212951219.1">
    <property type="nucleotide sequence ID" value="NZ_BORW01000021.1"/>
</dbReference>
<dbReference type="Pfam" id="PF20434">
    <property type="entry name" value="BD-FAE"/>
    <property type="match status" value="1"/>
</dbReference>
<dbReference type="InterPro" id="IPR029058">
    <property type="entry name" value="AB_hydrolase_fold"/>
</dbReference>
<name>A0ABQ4LZL3_9BACL</name>
<comment type="similarity">
    <text evidence="1">Belongs to the 'GDXG' lipolytic enzyme family.</text>
</comment>
<dbReference type="EMBL" id="BORW01000021">
    <property type="protein sequence ID" value="GIO68702.1"/>
    <property type="molecule type" value="Genomic_DNA"/>
</dbReference>
<dbReference type="Gene3D" id="3.40.50.1820">
    <property type="entry name" value="alpha/beta hydrolase"/>
    <property type="match status" value="1"/>
</dbReference>
<dbReference type="InterPro" id="IPR002168">
    <property type="entry name" value="Lipase_GDXG_HIS_AS"/>
</dbReference>